<comment type="subcellular location">
    <subcellularLocation>
        <location evidence="1">Cell septum</location>
    </subcellularLocation>
</comment>
<keyword evidence="6" id="KW-0131">Cell cycle</keyword>
<evidence type="ECO:0000256" key="4">
    <source>
        <dbReference type="ARBA" id="ARBA00022969"/>
    </source>
</evidence>
<evidence type="ECO:0000256" key="5">
    <source>
        <dbReference type="ARBA" id="ARBA00023210"/>
    </source>
</evidence>
<evidence type="ECO:0000256" key="3">
    <source>
        <dbReference type="ARBA" id="ARBA00022618"/>
    </source>
</evidence>
<evidence type="ECO:0000313" key="8">
    <source>
        <dbReference type="Proteomes" id="UP001501581"/>
    </source>
</evidence>
<dbReference type="InterPro" id="IPR038658">
    <property type="entry name" value="SsgB_sf"/>
</dbReference>
<reference evidence="7 8" key="1">
    <citation type="journal article" date="2019" name="Int. J. Syst. Evol. Microbiol.">
        <title>The Global Catalogue of Microorganisms (GCM) 10K type strain sequencing project: providing services to taxonomists for standard genome sequencing and annotation.</title>
        <authorList>
            <consortium name="The Broad Institute Genomics Platform"/>
            <consortium name="The Broad Institute Genome Sequencing Center for Infectious Disease"/>
            <person name="Wu L."/>
            <person name="Ma J."/>
        </authorList>
    </citation>
    <scope>NUCLEOTIDE SEQUENCE [LARGE SCALE GENOMIC DNA]</scope>
    <source>
        <strain evidence="7 8">JCM 13008</strain>
    </source>
</reference>
<gene>
    <name evidence="7" type="ORF">GCM10009668_38290</name>
</gene>
<dbReference type="Proteomes" id="UP001501581">
    <property type="component" value="Unassembled WGS sequence"/>
</dbReference>
<comment type="caution">
    <text evidence="7">The sequence shown here is derived from an EMBL/GenBank/DDBJ whole genome shotgun (WGS) entry which is preliminary data.</text>
</comment>
<evidence type="ECO:0000256" key="2">
    <source>
        <dbReference type="ARBA" id="ARBA00009323"/>
    </source>
</evidence>
<protein>
    <submittedName>
        <fullName evidence="7">SsgA family sporulation/cell division regulator</fullName>
    </submittedName>
</protein>
<organism evidence="7 8">
    <name type="scientific">Nocardioides dubius</name>
    <dbReference type="NCBI Taxonomy" id="317019"/>
    <lineage>
        <taxon>Bacteria</taxon>
        <taxon>Bacillati</taxon>
        <taxon>Actinomycetota</taxon>
        <taxon>Actinomycetes</taxon>
        <taxon>Propionibacteriales</taxon>
        <taxon>Nocardioidaceae</taxon>
        <taxon>Nocardioides</taxon>
    </lineage>
</organism>
<proteinExistence type="inferred from homology"/>
<dbReference type="InterPro" id="IPR006776">
    <property type="entry name" value="SsgB"/>
</dbReference>
<sequence length="142" mass="15288">MFKRTEGTGATFRQSVTMHCVDVGVAAALDVDLGYSAADPFAVTASFQTEYGEVVWTFARDLLLRGLTRPVGDGDVEVWPAVGFTGAAMVRIEFRSPDGELLVETPSRGITAFVNQTLRLVPAGEESAHLDVDELIDQLLAV</sequence>
<dbReference type="EMBL" id="BAAALG010000014">
    <property type="protein sequence ID" value="GAA1112849.1"/>
    <property type="molecule type" value="Genomic_DNA"/>
</dbReference>
<keyword evidence="5" id="KW-0717">Septation</keyword>
<accession>A0ABN1U2M0</accession>
<keyword evidence="3" id="KW-0132">Cell division</keyword>
<evidence type="ECO:0000313" key="7">
    <source>
        <dbReference type="EMBL" id="GAA1112849.1"/>
    </source>
</evidence>
<keyword evidence="4" id="KW-0749">Sporulation</keyword>
<evidence type="ECO:0000256" key="1">
    <source>
        <dbReference type="ARBA" id="ARBA00004431"/>
    </source>
</evidence>
<comment type="similarity">
    <text evidence="2">Belongs to the SsgA family.</text>
</comment>
<name>A0ABN1U2M0_9ACTN</name>
<evidence type="ECO:0000256" key="6">
    <source>
        <dbReference type="ARBA" id="ARBA00023306"/>
    </source>
</evidence>
<dbReference type="RefSeq" id="WP_343996510.1">
    <property type="nucleotide sequence ID" value="NZ_BAAALG010000014.1"/>
</dbReference>
<dbReference type="Pfam" id="PF04686">
    <property type="entry name" value="SsgA"/>
    <property type="match status" value="1"/>
</dbReference>
<dbReference type="Gene3D" id="2.30.31.20">
    <property type="entry name" value="Sporulation-specific cell division protein SsgB"/>
    <property type="match status" value="1"/>
</dbReference>
<keyword evidence="8" id="KW-1185">Reference proteome</keyword>